<dbReference type="InterPro" id="IPR051931">
    <property type="entry name" value="PAK3-like"/>
</dbReference>
<evidence type="ECO:0000313" key="6">
    <source>
        <dbReference type="Proteomes" id="UP000267251"/>
    </source>
</evidence>
<accession>A0A4V1IYF5</accession>
<name>A0A4V1IYF5_9FUNG</name>
<dbReference type="AlphaFoldDB" id="A0A4V1IYF5"/>
<keyword evidence="5" id="KW-0808">Transferase</keyword>
<organism evidence="5 6">
    <name type="scientific">Piptocephalis cylindrospora</name>
    <dbReference type="NCBI Taxonomy" id="1907219"/>
    <lineage>
        <taxon>Eukaryota</taxon>
        <taxon>Fungi</taxon>
        <taxon>Fungi incertae sedis</taxon>
        <taxon>Zoopagomycota</taxon>
        <taxon>Zoopagomycotina</taxon>
        <taxon>Zoopagomycetes</taxon>
        <taxon>Zoopagales</taxon>
        <taxon>Piptocephalidaceae</taxon>
        <taxon>Piptocephalis</taxon>
    </lineage>
</organism>
<proteinExistence type="inferred from homology"/>
<keyword evidence="2" id="KW-0547">Nucleotide-binding</keyword>
<evidence type="ECO:0000259" key="4">
    <source>
        <dbReference type="PROSITE" id="PS50011"/>
    </source>
</evidence>
<feature type="non-terminal residue" evidence="5">
    <location>
        <position position="1"/>
    </location>
</feature>
<dbReference type="OrthoDB" id="248923at2759"/>
<feature type="domain" description="Protein kinase" evidence="4">
    <location>
        <begin position="1"/>
        <end position="182"/>
    </location>
</feature>
<evidence type="ECO:0000313" key="5">
    <source>
        <dbReference type="EMBL" id="RKP14379.1"/>
    </source>
</evidence>
<dbReference type="Proteomes" id="UP000267251">
    <property type="component" value="Unassembled WGS sequence"/>
</dbReference>
<dbReference type="InterPro" id="IPR011009">
    <property type="entry name" value="Kinase-like_dom_sf"/>
</dbReference>
<dbReference type="PROSITE" id="PS50011">
    <property type="entry name" value="PROTEIN_KINASE_DOM"/>
    <property type="match status" value="1"/>
</dbReference>
<reference evidence="6" key="1">
    <citation type="journal article" date="2018" name="Nat. Microbiol.">
        <title>Leveraging single-cell genomics to expand the fungal tree of life.</title>
        <authorList>
            <person name="Ahrendt S.R."/>
            <person name="Quandt C.A."/>
            <person name="Ciobanu D."/>
            <person name="Clum A."/>
            <person name="Salamov A."/>
            <person name="Andreopoulos B."/>
            <person name="Cheng J.F."/>
            <person name="Woyke T."/>
            <person name="Pelin A."/>
            <person name="Henrissat B."/>
            <person name="Reynolds N.K."/>
            <person name="Benny G.L."/>
            <person name="Smith M.E."/>
            <person name="James T.Y."/>
            <person name="Grigoriev I.V."/>
        </authorList>
    </citation>
    <scope>NUCLEOTIDE SEQUENCE [LARGE SCALE GENOMIC DNA]</scope>
</reference>
<gene>
    <name evidence="5" type="ORF">BJ684DRAFT_8680</name>
</gene>
<keyword evidence="6" id="KW-1185">Reference proteome</keyword>
<dbReference type="PANTHER" id="PTHR45832">
    <property type="entry name" value="SERINE/THREONINE-PROTEIN KINASE SAMKA-RELATED-RELATED"/>
    <property type="match status" value="1"/>
</dbReference>
<evidence type="ECO:0000256" key="2">
    <source>
        <dbReference type="ARBA" id="ARBA00022741"/>
    </source>
</evidence>
<dbReference type="SMART" id="SM00220">
    <property type="entry name" value="S_TKc"/>
    <property type="match status" value="1"/>
</dbReference>
<dbReference type="GO" id="GO:0005524">
    <property type="term" value="F:ATP binding"/>
    <property type="evidence" value="ECO:0007669"/>
    <property type="project" value="UniProtKB-KW"/>
</dbReference>
<dbReference type="SUPFAM" id="SSF56112">
    <property type="entry name" value="Protein kinase-like (PK-like)"/>
    <property type="match status" value="1"/>
</dbReference>
<comment type="similarity">
    <text evidence="1">Belongs to the protein kinase superfamily. STE Ser/Thr protein kinase family. STE20 subfamily.</text>
</comment>
<evidence type="ECO:0000256" key="3">
    <source>
        <dbReference type="ARBA" id="ARBA00022840"/>
    </source>
</evidence>
<dbReference type="EMBL" id="KZ987843">
    <property type="protein sequence ID" value="RKP14379.1"/>
    <property type="molecule type" value="Genomic_DNA"/>
</dbReference>
<evidence type="ECO:0000256" key="1">
    <source>
        <dbReference type="ARBA" id="ARBA00008874"/>
    </source>
</evidence>
<dbReference type="PANTHER" id="PTHR45832:SF22">
    <property type="entry name" value="SERINE_THREONINE-PROTEIN KINASE SAMKA-RELATED"/>
    <property type="match status" value="1"/>
</dbReference>
<dbReference type="Gene3D" id="1.10.510.10">
    <property type="entry name" value="Transferase(Phosphotransferase) domain 1"/>
    <property type="match status" value="1"/>
</dbReference>
<dbReference type="InterPro" id="IPR000719">
    <property type="entry name" value="Prot_kinase_dom"/>
</dbReference>
<dbReference type="GO" id="GO:0004672">
    <property type="term" value="F:protein kinase activity"/>
    <property type="evidence" value="ECO:0007669"/>
    <property type="project" value="InterPro"/>
</dbReference>
<keyword evidence="3" id="KW-0067">ATP-binding</keyword>
<sequence length="193" mass="21757">ILMEYMDAGALTDLICDDPAYRLQEAEMARVAKEVLKALQYLHEHERIHRDVKSDNILLSSRGEVKLADFGRAVQLTSRAERRTSIVGTPYWMAPEVILAQPYDVRVDIWSLGVVCIEMSQGAPPYMGLAPLQALYAIATSPSATLSGDEWSEEWCHFISECLKKDRRPHADDLLIVSDPRERGREEKGVDSL</sequence>
<dbReference type="Pfam" id="PF00069">
    <property type="entry name" value="Pkinase"/>
    <property type="match status" value="1"/>
</dbReference>
<protein>
    <submittedName>
        <fullName evidence="5">Kinase-like domain-containing protein</fullName>
    </submittedName>
</protein>
<keyword evidence="5" id="KW-0418">Kinase</keyword>